<dbReference type="InterPro" id="IPR001387">
    <property type="entry name" value="Cro/C1-type_HTH"/>
</dbReference>
<proteinExistence type="predicted"/>
<reference evidence="2 3" key="1">
    <citation type="submission" date="2016-01" db="EMBL/GenBank/DDBJ databases">
        <authorList>
            <person name="Oliw E.H."/>
        </authorList>
    </citation>
    <scope>NUCLEOTIDE SEQUENCE [LARGE SCALE GENOMIC DNA]</scope>
    <source>
        <strain evidence="2">LMG 27134</strain>
    </source>
</reference>
<dbReference type="PROSITE" id="PS50943">
    <property type="entry name" value="HTH_CROC1"/>
    <property type="match status" value="1"/>
</dbReference>
<dbReference type="EMBL" id="FCOK02000046">
    <property type="protein sequence ID" value="SAL53759.1"/>
    <property type="molecule type" value="Genomic_DNA"/>
</dbReference>
<dbReference type="SUPFAM" id="SSF47413">
    <property type="entry name" value="lambda repressor-like DNA-binding domains"/>
    <property type="match status" value="1"/>
</dbReference>
<dbReference type="CDD" id="cd00093">
    <property type="entry name" value="HTH_XRE"/>
    <property type="match status" value="1"/>
</dbReference>
<accession>A0A158IBW3</accession>
<feature type="domain" description="HTH cro/C1-type" evidence="1">
    <location>
        <begin position="36"/>
        <end position="80"/>
    </location>
</feature>
<dbReference type="AlphaFoldDB" id="A0A158IBW3"/>
<dbReference type="RefSeq" id="WP_231937255.1">
    <property type="nucleotide sequence ID" value="NZ_FCOK02000046.1"/>
</dbReference>
<evidence type="ECO:0000313" key="2">
    <source>
        <dbReference type="EMBL" id="SAL53759.1"/>
    </source>
</evidence>
<protein>
    <recommendedName>
        <fullName evidence="1">HTH cro/C1-type domain-containing protein</fullName>
    </recommendedName>
</protein>
<dbReference type="GO" id="GO:0003677">
    <property type="term" value="F:DNA binding"/>
    <property type="evidence" value="ECO:0007669"/>
    <property type="project" value="InterPro"/>
</dbReference>
<dbReference type="InterPro" id="IPR010982">
    <property type="entry name" value="Lambda_DNA-bd_dom_sf"/>
</dbReference>
<dbReference type="Gene3D" id="1.10.260.40">
    <property type="entry name" value="lambda repressor-like DNA-binding domains"/>
    <property type="match status" value="1"/>
</dbReference>
<gene>
    <name evidence="2" type="ORF">AWB69_05680</name>
</gene>
<name>A0A158IBW3_9BURK</name>
<organism evidence="2 3">
    <name type="scientific">Caballeronia udeis</name>
    <dbReference type="NCBI Taxonomy" id="1232866"/>
    <lineage>
        <taxon>Bacteria</taxon>
        <taxon>Pseudomonadati</taxon>
        <taxon>Pseudomonadota</taxon>
        <taxon>Betaproteobacteria</taxon>
        <taxon>Burkholderiales</taxon>
        <taxon>Burkholderiaceae</taxon>
        <taxon>Caballeronia</taxon>
    </lineage>
</organism>
<evidence type="ECO:0000313" key="3">
    <source>
        <dbReference type="Proteomes" id="UP000054683"/>
    </source>
</evidence>
<dbReference type="Proteomes" id="UP000054683">
    <property type="component" value="Unassembled WGS sequence"/>
</dbReference>
<sequence length="288" mass="33306">MNFQQSPIFTTRTMDRHQDLTNVSANLTQLANSFESVAEFCRKLDINRQQFNKYVAGQHLPAQKVLQKIARFFLMEPDELFRPPTEFKSFFDGRNFALPFDLHTAPELLRMLPLLKSSDEALHGMLGVYYRYHNSSIYKGKILRSVTWLYHRAGSTRYVTVERFPLLDGSGKSGYTFTYHGFCMLLGDRIFLIDAESKQQNEVTFSILNQQHRRPNRYFYGLYTAIASSSYRQPFSTRLAFQHVSNGNLARHHLRNATVLSPDDPSLPVEVRDYLVRPATSTIWGGED</sequence>
<evidence type="ECO:0000259" key="1">
    <source>
        <dbReference type="PROSITE" id="PS50943"/>
    </source>
</evidence>